<name>A0ABT9QB02_9ACTN</name>
<comment type="caution">
    <text evidence="1">The sequence shown here is derived from an EMBL/GenBank/DDBJ whole genome shotgun (WGS) entry which is preliminary data.</text>
</comment>
<evidence type="ECO:0008006" key="3">
    <source>
        <dbReference type="Google" id="ProtNLM"/>
    </source>
</evidence>
<accession>A0ABT9QB02</accession>
<sequence>MGDLTSPADPRQWAPAGNGYELSLDDDNELICRDDRGAVHEPIPRQALETRAYPAWALVHDPAGAKTALATVPVLHRASRATSGDAADIYGRLARGLPVEQLPVFWEHAARALLRAGDAKRAASAFGRAREAEETHSLPIEAASWCAAHLEFAAAGALSGKTAGRFAAGLRDRFEPKPALDALAELAEVRTRSGLPPWPELPRQITTLAEAAGNEPADERRRLIERLLPLPAFRHAPAELWKALRPELVSLAKASPRVRSMLLELFPSADGIDGWWLELLGECEALAALTGDDAYGVEPSDGAAGWLGRAVLHAQRPHRDRYARTVPREFAALVVSMSARLAADGVPVRLDGLSNGRREIDVRVLETCLAHGVPVAAPVPDASLDFSVWLSDRDADEDIPALAADPGFAPLVRRLVDRPGRDNLARVPALRPLLRTPSAGALMRHPLDDESLVNALYGLVGSVSANRTLSSIQVADAFLKGSLSQDQMEEAGATKWPQIRWESLIGRIGGVAFRAAAASTRPERRERLLALLEVWAETVFADPDAPLRVGVVEAERSVVRDESGAAVATGWVHQVGRRFVDLRTGEADPPALGTVLTVAGVPRGWGDAGRLRRLVSLVRERGPVPWDREAVDLLAERTGLSRAAAALVLAGIPGAGSYTLPFLDATERGILQIKAAEVDDARVELGKPTDEQRLDLLAGALPEDPERLWEPGGLRAVAEHVAEGWIERFGRRPRIPEETLAAARALGTPTMSGGDLCAALADPRGLPLLTADLDTWLERGRHMVDVAGVERRVPEFKELLTTLAKGVRWAYAELPAGDPVRDGACDTVDLLWERLAHPGLLLEAGLPGRERDRPEQLRALFGDEPYRSREPLGADVVDDGLTVALLGRNTSFDDRARLFFRPALFTEDSRSQTLMTTLWYGSREFTAVEWLLDDACRRMTARIRSGALPGGAYEANPRAVVPDLVAEVGERLGLEPDPAALYLQLLALLAPTDKNVRLWNGWTPARHKGAVAVLAGRGLVVEAKRARAGRGVFLPGGWAKADKPHLPVETWKAGPYGLTLSGDKVSGEFLPARPLPELFAAAWQRVLDGDGPR</sequence>
<dbReference type="EMBL" id="JAUSQU010000001">
    <property type="protein sequence ID" value="MDP9843956.1"/>
    <property type="molecule type" value="Genomic_DNA"/>
</dbReference>
<reference evidence="1 2" key="1">
    <citation type="submission" date="2023-07" db="EMBL/GenBank/DDBJ databases">
        <title>Sequencing the genomes of 1000 actinobacteria strains.</title>
        <authorList>
            <person name="Klenk H.-P."/>
        </authorList>
    </citation>
    <scope>NUCLEOTIDE SEQUENCE [LARGE SCALE GENOMIC DNA]</scope>
    <source>
        <strain evidence="1 2">DSM 46740</strain>
    </source>
</reference>
<evidence type="ECO:0000313" key="2">
    <source>
        <dbReference type="Proteomes" id="UP001225356"/>
    </source>
</evidence>
<keyword evidence="2" id="KW-1185">Reference proteome</keyword>
<gene>
    <name evidence="1" type="ORF">J2853_003167</name>
</gene>
<organism evidence="1 2">
    <name type="scientific">Streptosporangium lutulentum</name>
    <dbReference type="NCBI Taxonomy" id="1461250"/>
    <lineage>
        <taxon>Bacteria</taxon>
        <taxon>Bacillati</taxon>
        <taxon>Actinomycetota</taxon>
        <taxon>Actinomycetes</taxon>
        <taxon>Streptosporangiales</taxon>
        <taxon>Streptosporangiaceae</taxon>
        <taxon>Streptosporangium</taxon>
    </lineage>
</organism>
<proteinExistence type="predicted"/>
<dbReference type="RefSeq" id="WP_307558448.1">
    <property type="nucleotide sequence ID" value="NZ_JAUSQU010000001.1"/>
</dbReference>
<evidence type="ECO:0000313" key="1">
    <source>
        <dbReference type="EMBL" id="MDP9843956.1"/>
    </source>
</evidence>
<protein>
    <recommendedName>
        <fullName evidence="3">DNA-binding protein</fullName>
    </recommendedName>
</protein>
<dbReference type="Proteomes" id="UP001225356">
    <property type="component" value="Unassembled WGS sequence"/>
</dbReference>